<dbReference type="PANTHER" id="PTHR23028:SF53">
    <property type="entry name" value="ACYL_TRANSF_3 DOMAIN-CONTAINING PROTEIN"/>
    <property type="match status" value="1"/>
</dbReference>
<feature type="transmembrane region" description="Helical" evidence="3">
    <location>
        <begin position="58"/>
        <end position="82"/>
    </location>
</feature>
<dbReference type="Proteomes" id="UP001469365">
    <property type="component" value="Unassembled WGS sequence"/>
</dbReference>
<feature type="transmembrane region" description="Helical" evidence="3">
    <location>
        <begin position="310"/>
        <end position="333"/>
    </location>
</feature>
<dbReference type="GO" id="GO:0016746">
    <property type="term" value="F:acyltransferase activity"/>
    <property type="evidence" value="ECO:0007669"/>
    <property type="project" value="UniProtKB-KW"/>
</dbReference>
<evidence type="ECO:0000313" key="5">
    <source>
        <dbReference type="EMBL" id="MEK8126938.1"/>
    </source>
</evidence>
<feature type="domain" description="Acyltransferase 3" evidence="4">
    <location>
        <begin position="20"/>
        <end position="363"/>
    </location>
</feature>
<evidence type="ECO:0000256" key="3">
    <source>
        <dbReference type="SAM" id="Phobius"/>
    </source>
</evidence>
<dbReference type="RefSeq" id="WP_341413979.1">
    <property type="nucleotide sequence ID" value="NZ_JBBPCC010000001.1"/>
</dbReference>
<feature type="transmembrane region" description="Helical" evidence="3">
    <location>
        <begin position="268"/>
        <end position="289"/>
    </location>
</feature>
<dbReference type="EMBL" id="JBBPCC010000001">
    <property type="protein sequence ID" value="MEK8126938.1"/>
    <property type="molecule type" value="Genomic_DNA"/>
</dbReference>
<comment type="similarity">
    <text evidence="2">Belongs to the acyltransferase 3 family.</text>
</comment>
<keyword evidence="5" id="KW-0808">Transferase</keyword>
<evidence type="ECO:0000256" key="2">
    <source>
        <dbReference type="ARBA" id="ARBA00007400"/>
    </source>
</evidence>
<comment type="caution">
    <text evidence="5">The sequence shown here is derived from an EMBL/GenBank/DDBJ whole genome shotgun (WGS) entry which is preliminary data.</text>
</comment>
<evidence type="ECO:0000259" key="4">
    <source>
        <dbReference type="Pfam" id="PF01757"/>
    </source>
</evidence>
<reference evidence="5 6" key="1">
    <citation type="submission" date="2024-04" db="EMBL/GenBank/DDBJ databases">
        <title>draft genome sequnece of Paenibacillus filicis.</title>
        <authorList>
            <person name="Kim D.-U."/>
        </authorList>
    </citation>
    <scope>NUCLEOTIDE SEQUENCE [LARGE SCALE GENOMIC DNA]</scope>
    <source>
        <strain evidence="5 6">KACC14197</strain>
    </source>
</reference>
<feature type="transmembrane region" description="Helical" evidence="3">
    <location>
        <begin position="345"/>
        <end position="368"/>
    </location>
</feature>
<accession>A0ABU9DDJ6</accession>
<keyword evidence="5" id="KW-0012">Acyltransferase</keyword>
<proteinExistence type="inferred from homology"/>
<keyword evidence="3" id="KW-1133">Transmembrane helix</keyword>
<keyword evidence="3" id="KW-0812">Transmembrane</keyword>
<comment type="subcellular location">
    <subcellularLocation>
        <location evidence="1">Membrane</location>
    </subcellularLocation>
</comment>
<dbReference type="PANTHER" id="PTHR23028">
    <property type="entry name" value="ACETYLTRANSFERASE"/>
    <property type="match status" value="1"/>
</dbReference>
<evidence type="ECO:0000313" key="6">
    <source>
        <dbReference type="Proteomes" id="UP001469365"/>
    </source>
</evidence>
<sequence length="402" mass="45018">MGKALSRRLVVISQKSKAAYYLHALRWFSAFYVMIYHLRPVLFKGYEQLQHKNLLIKALYAATSIGNEFVMLFFVLSGYLIAGSVLKSVAAGSWSWKTYLLNRVTRLWVVLISALLLTYIWAKFQLMLFPQFDRFSDSLGLLDFVGNLLFLQGLVVPNYGENIPLWSLCYEFWYYMLFPCLALAFAARQVWKRALYGAVALLMAVLLGKSIMLYFVIWLLGAALTLLPAPKLSERLLAKAAVPTLVAVCVALLVGGKVIAGEGEGSGMLVYLVSLVISLGFAALIYAILHGLNRPATTLEIRRGLQAHAVLAGFSYTLYLTHYPVVNFIRVWLGDGKWGTWNPDLPHLLLGLVIAAAICLYAWMLSLVTEAKTAEVRNFFKKLQGAPSRRKKPTLDTKSHHI</sequence>
<keyword evidence="6" id="KW-1185">Reference proteome</keyword>
<name>A0ABU9DDJ6_9BACL</name>
<feature type="transmembrane region" description="Helical" evidence="3">
    <location>
        <begin position="20"/>
        <end position="38"/>
    </location>
</feature>
<feature type="transmembrane region" description="Helical" evidence="3">
    <location>
        <begin position="172"/>
        <end position="191"/>
    </location>
</feature>
<gene>
    <name evidence="5" type="ORF">WMW72_03345</name>
</gene>
<dbReference type="InterPro" id="IPR050879">
    <property type="entry name" value="Acyltransferase_3"/>
</dbReference>
<dbReference type="Pfam" id="PF01757">
    <property type="entry name" value="Acyl_transf_3"/>
    <property type="match status" value="1"/>
</dbReference>
<feature type="transmembrane region" description="Helical" evidence="3">
    <location>
        <begin position="103"/>
        <end position="121"/>
    </location>
</feature>
<keyword evidence="3" id="KW-0472">Membrane</keyword>
<dbReference type="InterPro" id="IPR002656">
    <property type="entry name" value="Acyl_transf_3_dom"/>
</dbReference>
<organism evidence="5 6">
    <name type="scientific">Paenibacillus filicis</name>
    <dbReference type="NCBI Taxonomy" id="669464"/>
    <lineage>
        <taxon>Bacteria</taxon>
        <taxon>Bacillati</taxon>
        <taxon>Bacillota</taxon>
        <taxon>Bacilli</taxon>
        <taxon>Bacillales</taxon>
        <taxon>Paenibacillaceae</taxon>
        <taxon>Paenibacillus</taxon>
    </lineage>
</organism>
<dbReference type="EC" id="2.3.-.-" evidence="5"/>
<evidence type="ECO:0000256" key="1">
    <source>
        <dbReference type="ARBA" id="ARBA00004370"/>
    </source>
</evidence>
<protein>
    <submittedName>
        <fullName evidence="5">Acyltransferase</fullName>
        <ecNumber evidence="5">2.3.-.-</ecNumber>
    </submittedName>
</protein>